<feature type="region of interest" description="Disordered" evidence="3">
    <location>
        <begin position="576"/>
        <end position="607"/>
    </location>
</feature>
<feature type="region of interest" description="Disordered" evidence="3">
    <location>
        <begin position="161"/>
        <end position="186"/>
    </location>
</feature>
<feature type="compositionally biased region" description="Basic residues" evidence="3">
    <location>
        <begin position="438"/>
        <end position="451"/>
    </location>
</feature>
<sequence>MDAPVAIDHVISDLSDLELAVLLSLVCQEHCLVETPAASVDDVSSELSLICERAFGLSYAVLDCSSRTSLEDFSNDILAPEMSRGRRYGGNVESGVSSSQSRTQSRFSVDSAYLDERKVVNVIIAKNFDHVGESVQIQALENDHLLFCHFHQGNTGYPNLEDDDGWMSEDRESSSSVVRKRHGRDKSRNGHLITENIISSLRLSSKAVSMSADVGCYLQNIIVFLRLNRAVAGGISPRASRLFLLVAKAMATLHGIDYLTPSIVGLAAKKVYRHRIIVARAEDDRSLQYGSQAESVEMLLRGVDADQIIDTVISEDSESDDNGPTFYVPTIEAPTHYPRHITGPLRARYDHLHCLHYQLKDLWHFQLKNHRDPWSIKSAHDFWRRHGTPRTFEGRKFGWDPERNWILDGIEDTENELADLENDAKKRMRAIAVVMGTRHHHHHHHQGRRVRAGAGGSRASTASAAAAAAAAKSKSRLSAALDSAAAALSSVAAAFDEESQEMGFTSTSSDVRYQNAAAAAAAAAAGEFDQFLPALDSPSCLLHPSNFIWHPDHHDTNYDIDGNAYDNGVFAGLPGSPEKPIIIDDDDADKNREKGKEGEEEGGEGEEEDILYFNKYFHEPVCPSPVLSDSSEDPLSGSLQDYSPSMMGLDRRRRHDHHHRRLENSPEYLASSVMREIYRGHGTPAAAITTISSSSSSSPETIQGKNSIPSNSSSPSKKRTRNEQQDEEGEVEYLGETRCKKSPKGEADSDQKEPISIESVSIED</sequence>
<organism evidence="5 6">
    <name type="scientific">Talaromyces rugulosus</name>
    <name type="common">Penicillium rugulosum</name>
    <dbReference type="NCBI Taxonomy" id="121627"/>
    <lineage>
        <taxon>Eukaryota</taxon>
        <taxon>Fungi</taxon>
        <taxon>Dikarya</taxon>
        <taxon>Ascomycota</taxon>
        <taxon>Pezizomycotina</taxon>
        <taxon>Eurotiomycetes</taxon>
        <taxon>Eurotiomycetidae</taxon>
        <taxon>Eurotiales</taxon>
        <taxon>Trichocomaceae</taxon>
        <taxon>Talaromyces</taxon>
        <taxon>Talaromyces sect. Islandici</taxon>
    </lineage>
</organism>
<dbReference type="InterPro" id="IPR052041">
    <property type="entry name" value="Nucleic_acid_metab_PIN/TRAM"/>
</dbReference>
<dbReference type="InterPro" id="IPR041628">
    <property type="entry name" value="ChlI/MoxR_AAA_lid"/>
</dbReference>
<dbReference type="EMBL" id="CP055900">
    <property type="protein sequence ID" value="QKX58351.1"/>
    <property type="molecule type" value="Genomic_DNA"/>
</dbReference>
<evidence type="ECO:0000259" key="4">
    <source>
        <dbReference type="Pfam" id="PF17863"/>
    </source>
</evidence>
<dbReference type="EC" id="6.6.1.1" evidence="1"/>
<feature type="region of interest" description="Disordered" evidence="3">
    <location>
        <begin position="624"/>
        <end position="665"/>
    </location>
</feature>
<dbReference type="RefSeq" id="XP_035344529.1">
    <property type="nucleotide sequence ID" value="XM_035488636.1"/>
</dbReference>
<keyword evidence="6" id="KW-1185">Reference proteome</keyword>
<feature type="compositionally biased region" description="Acidic residues" evidence="3">
    <location>
        <begin position="598"/>
        <end position="607"/>
    </location>
</feature>
<evidence type="ECO:0000256" key="3">
    <source>
        <dbReference type="SAM" id="MobiDB-lite"/>
    </source>
</evidence>
<feature type="compositionally biased region" description="Basic residues" evidence="3">
    <location>
        <begin position="651"/>
        <end position="661"/>
    </location>
</feature>
<feature type="compositionally biased region" description="Basic and acidic residues" evidence="3">
    <location>
        <begin position="735"/>
        <end position="755"/>
    </location>
</feature>
<comment type="pathway">
    <text evidence="2">Porphyrin-containing compound metabolism.</text>
</comment>
<feature type="compositionally biased region" description="Low complexity" evidence="3">
    <location>
        <begin position="705"/>
        <end position="715"/>
    </location>
</feature>
<evidence type="ECO:0000313" key="6">
    <source>
        <dbReference type="Proteomes" id="UP000509510"/>
    </source>
</evidence>
<name>A0A7H8QY52_TALRU</name>
<dbReference type="GeneID" id="55992970"/>
<feature type="region of interest" description="Disordered" evidence="3">
    <location>
        <begin position="438"/>
        <end position="457"/>
    </location>
</feature>
<reference evidence="6" key="1">
    <citation type="submission" date="2020-06" db="EMBL/GenBank/DDBJ databases">
        <title>A chromosome-scale genome assembly of Talaromyces rugulosus W13939.</title>
        <authorList>
            <person name="Wang B."/>
            <person name="Guo L."/>
            <person name="Ye K."/>
            <person name="Wang L."/>
        </authorList>
    </citation>
    <scope>NUCLEOTIDE SEQUENCE [LARGE SCALE GENOMIC DNA]</scope>
    <source>
        <strain evidence="6">W13939</strain>
    </source>
</reference>
<proteinExistence type="predicted"/>
<dbReference type="PANTHER" id="PTHR11603">
    <property type="entry name" value="AAA FAMILY ATPASE"/>
    <property type="match status" value="1"/>
</dbReference>
<dbReference type="Proteomes" id="UP000509510">
    <property type="component" value="Chromosome III"/>
</dbReference>
<dbReference type="GO" id="GO:0016851">
    <property type="term" value="F:magnesium chelatase activity"/>
    <property type="evidence" value="ECO:0007669"/>
    <property type="project" value="UniProtKB-EC"/>
</dbReference>
<dbReference type="Gene3D" id="1.10.8.80">
    <property type="entry name" value="Magnesium chelatase subunit I, C-Terminal domain"/>
    <property type="match status" value="1"/>
</dbReference>
<evidence type="ECO:0000256" key="1">
    <source>
        <dbReference type="ARBA" id="ARBA00012825"/>
    </source>
</evidence>
<feature type="region of interest" description="Disordered" evidence="3">
    <location>
        <begin position="690"/>
        <end position="764"/>
    </location>
</feature>
<evidence type="ECO:0000256" key="2">
    <source>
        <dbReference type="ARBA" id="ARBA00023444"/>
    </source>
</evidence>
<accession>A0A7H8QY52</accession>
<gene>
    <name evidence="5" type="ORF">TRUGW13939_05473</name>
</gene>
<dbReference type="PANTHER" id="PTHR11603:SF132">
    <property type="entry name" value="C2H2-TYPE DOMAIN-CONTAINING PROTEIN"/>
    <property type="match status" value="1"/>
</dbReference>
<dbReference type="KEGG" id="trg:TRUGW13939_05473"/>
<dbReference type="AlphaFoldDB" id="A0A7H8QY52"/>
<feature type="domain" description="ChlI/MoxR AAA lid" evidence="4">
    <location>
        <begin position="226"/>
        <end position="285"/>
    </location>
</feature>
<dbReference type="Pfam" id="PF17863">
    <property type="entry name" value="AAA_lid_2"/>
    <property type="match status" value="1"/>
</dbReference>
<dbReference type="OrthoDB" id="5582146at2759"/>
<evidence type="ECO:0000313" key="5">
    <source>
        <dbReference type="EMBL" id="QKX58351.1"/>
    </source>
</evidence>
<protein>
    <recommendedName>
        <fullName evidence="1">magnesium chelatase</fullName>
        <ecNumber evidence="1">6.6.1.1</ecNumber>
    </recommendedName>
</protein>